<dbReference type="Proteomes" id="UP001295469">
    <property type="component" value="Chromosome A07"/>
</dbReference>
<reference evidence="3" key="2">
    <citation type="submission" date="2014-06" db="EMBL/GenBank/DDBJ databases">
        <authorList>
            <person name="Genoscope - CEA"/>
        </authorList>
    </citation>
    <scope>NUCLEOTIDE SEQUENCE</scope>
</reference>
<dbReference type="EMBL" id="LK043022">
    <property type="protein sequence ID" value="CDY70712.1"/>
    <property type="molecule type" value="Genomic_DNA"/>
</dbReference>
<dbReference type="EMBL" id="HG994361">
    <property type="protein sequence ID" value="CAF2194289.1"/>
    <property type="molecule type" value="Genomic_DNA"/>
</dbReference>
<evidence type="ECO:0000313" key="3">
    <source>
        <dbReference type="EMBL" id="CDY70712.1"/>
    </source>
</evidence>
<gene>
    <name evidence="3" type="primary">BnaAnng34730D</name>
    <name evidence="2" type="ORF">DARMORV10_A07P36920.1</name>
    <name evidence="3" type="ORF">GSBRNA2T00006905001</name>
</gene>
<feature type="region of interest" description="Disordered" evidence="1">
    <location>
        <begin position="1"/>
        <end position="33"/>
    </location>
</feature>
<accession>A0A078JYI0</accession>
<evidence type="ECO:0000256" key="1">
    <source>
        <dbReference type="SAM" id="MobiDB-lite"/>
    </source>
</evidence>
<dbReference type="PaxDb" id="3708-A0A078JYI0"/>
<organism evidence="3">
    <name type="scientific">Brassica napus</name>
    <name type="common">Rape</name>
    <dbReference type="NCBI Taxonomy" id="3708"/>
    <lineage>
        <taxon>Eukaryota</taxon>
        <taxon>Viridiplantae</taxon>
        <taxon>Streptophyta</taxon>
        <taxon>Embryophyta</taxon>
        <taxon>Tracheophyta</taxon>
        <taxon>Spermatophyta</taxon>
        <taxon>Magnoliopsida</taxon>
        <taxon>eudicotyledons</taxon>
        <taxon>Gunneridae</taxon>
        <taxon>Pentapetalae</taxon>
        <taxon>rosids</taxon>
        <taxon>malvids</taxon>
        <taxon>Brassicales</taxon>
        <taxon>Brassicaceae</taxon>
        <taxon>Brassiceae</taxon>
        <taxon>Brassica</taxon>
    </lineage>
</organism>
<feature type="compositionally biased region" description="Basic and acidic residues" evidence="1">
    <location>
        <begin position="11"/>
        <end position="33"/>
    </location>
</feature>
<sequence>MVMGANVFKLDSPKSDTDKEMTTMKRSEKEKAC</sequence>
<reference evidence="3" key="1">
    <citation type="journal article" date="2014" name="Science">
        <title>Plant genetics. Early allopolyploid evolution in the post-Neolithic Brassica napus oilseed genome.</title>
        <authorList>
            <person name="Chalhoub B."/>
            <person name="Denoeud F."/>
            <person name="Liu S."/>
            <person name="Parkin I.A."/>
            <person name="Tang H."/>
            <person name="Wang X."/>
            <person name="Chiquet J."/>
            <person name="Belcram H."/>
            <person name="Tong C."/>
            <person name="Samans B."/>
            <person name="Correa M."/>
            <person name="Da Silva C."/>
            <person name="Just J."/>
            <person name="Falentin C."/>
            <person name="Koh C.S."/>
            <person name="Le Clainche I."/>
            <person name="Bernard M."/>
            <person name="Bento P."/>
            <person name="Noel B."/>
            <person name="Labadie K."/>
            <person name="Alberti A."/>
            <person name="Charles M."/>
            <person name="Arnaud D."/>
            <person name="Guo H."/>
            <person name="Daviaud C."/>
            <person name="Alamery S."/>
            <person name="Jabbari K."/>
            <person name="Zhao M."/>
            <person name="Edger P.P."/>
            <person name="Chelaifa H."/>
            <person name="Tack D."/>
            <person name="Lassalle G."/>
            <person name="Mestiri I."/>
            <person name="Schnel N."/>
            <person name="Le Paslier M.C."/>
            <person name="Fan G."/>
            <person name="Renault V."/>
            <person name="Bayer P.E."/>
            <person name="Golicz A.A."/>
            <person name="Manoli S."/>
            <person name="Lee T.H."/>
            <person name="Thi V.H."/>
            <person name="Chalabi S."/>
            <person name="Hu Q."/>
            <person name="Fan C."/>
            <person name="Tollenaere R."/>
            <person name="Lu Y."/>
            <person name="Battail C."/>
            <person name="Shen J."/>
            <person name="Sidebottom C.H."/>
            <person name="Wang X."/>
            <person name="Canaguier A."/>
            <person name="Chauveau A."/>
            <person name="Berard A."/>
            <person name="Deniot G."/>
            <person name="Guan M."/>
            <person name="Liu Z."/>
            <person name="Sun F."/>
            <person name="Lim Y.P."/>
            <person name="Lyons E."/>
            <person name="Town C.D."/>
            <person name="Bancroft I."/>
            <person name="Wang X."/>
            <person name="Meng J."/>
            <person name="Ma J."/>
            <person name="Pires J.C."/>
            <person name="King G.J."/>
            <person name="Brunel D."/>
            <person name="Delourme R."/>
            <person name="Renard M."/>
            <person name="Aury J.M."/>
            <person name="Adams K.L."/>
            <person name="Batley J."/>
            <person name="Snowdon R.J."/>
            <person name="Tost J."/>
            <person name="Edwards D."/>
            <person name="Zhou Y."/>
            <person name="Hua W."/>
            <person name="Sharpe A.G."/>
            <person name="Paterson A.H."/>
            <person name="Guan C."/>
            <person name="Wincker P."/>
        </authorList>
    </citation>
    <scope>NUCLEOTIDE SEQUENCE [LARGE SCALE GENOMIC DNA]</scope>
</reference>
<name>A0A078JYI0_BRANA</name>
<proteinExistence type="predicted"/>
<dbReference type="AlphaFoldDB" id="A0A078JYI0"/>
<evidence type="ECO:0000313" key="2">
    <source>
        <dbReference type="EMBL" id="CAF2194289.1"/>
    </source>
</evidence>
<protein>
    <submittedName>
        <fullName evidence="2">(rape) hypothetical protein</fullName>
    </submittedName>
    <submittedName>
        <fullName evidence="3">BnaAnng34730D protein</fullName>
    </submittedName>
</protein>
<reference evidence="2" key="3">
    <citation type="submission" date="2021-01" db="EMBL/GenBank/DDBJ databases">
        <authorList>
            <consortium name="Genoscope - CEA"/>
            <person name="William W."/>
        </authorList>
    </citation>
    <scope>NUCLEOTIDE SEQUENCE</scope>
</reference>
<dbReference type="Gramene" id="CDY70712">
    <property type="protein sequence ID" value="CDY70712"/>
    <property type="gene ID" value="GSBRNA2T00006905001"/>
</dbReference>